<name>A0ABM9P865_9FLAO</name>
<gene>
    <name evidence="1" type="ORF">T190423A01A_10102</name>
</gene>
<proteinExistence type="predicted"/>
<evidence type="ECO:0000313" key="2">
    <source>
        <dbReference type="Proteomes" id="UP001497527"/>
    </source>
</evidence>
<keyword evidence="2" id="KW-1185">Reference proteome</keyword>
<dbReference type="EMBL" id="CAXJIO010000010">
    <property type="protein sequence ID" value="CAL2101539.1"/>
    <property type="molecule type" value="Genomic_DNA"/>
</dbReference>
<sequence length="109" mass="12927">MQRPIKNIWIESEDKGAIIGGTEEVNDNSDVIVTFDDKSRYVATFFTYDNIEHLRQKNKQTGECLNGRFFWASDMIIIERINRKEIEEIIQHLIKEEEFNSVFNQIIEE</sequence>
<reference evidence="1 2" key="1">
    <citation type="submission" date="2024-05" db="EMBL/GenBank/DDBJ databases">
        <authorList>
            <person name="Duchaud E."/>
        </authorList>
    </citation>
    <scope>NUCLEOTIDE SEQUENCE [LARGE SCALE GENOMIC DNA]</scope>
    <source>
        <strain evidence="1">Ena-SAMPLE-TAB-13-05-2024-13:56:06:370-140308</strain>
    </source>
</reference>
<protein>
    <submittedName>
        <fullName evidence="1">Uncharacterized protein</fullName>
    </submittedName>
</protein>
<dbReference type="Proteomes" id="UP001497527">
    <property type="component" value="Unassembled WGS sequence"/>
</dbReference>
<comment type="caution">
    <text evidence="1">The sequence shown here is derived from an EMBL/GenBank/DDBJ whole genome shotgun (WGS) entry which is preliminary data.</text>
</comment>
<evidence type="ECO:0000313" key="1">
    <source>
        <dbReference type="EMBL" id="CAL2101539.1"/>
    </source>
</evidence>
<dbReference type="RefSeq" id="WP_348715297.1">
    <property type="nucleotide sequence ID" value="NZ_CAXJIO010000010.1"/>
</dbReference>
<accession>A0ABM9P865</accession>
<organism evidence="1 2">
    <name type="scientific">Tenacibaculum polynesiense</name>
    <dbReference type="NCBI Taxonomy" id="3137857"/>
    <lineage>
        <taxon>Bacteria</taxon>
        <taxon>Pseudomonadati</taxon>
        <taxon>Bacteroidota</taxon>
        <taxon>Flavobacteriia</taxon>
        <taxon>Flavobacteriales</taxon>
        <taxon>Flavobacteriaceae</taxon>
        <taxon>Tenacibaculum</taxon>
    </lineage>
</organism>